<feature type="transmembrane region" description="Helical" evidence="10">
    <location>
        <begin position="305"/>
        <end position="326"/>
    </location>
</feature>
<evidence type="ECO:0000256" key="8">
    <source>
        <dbReference type="ARBA" id="ARBA00023170"/>
    </source>
</evidence>
<evidence type="ECO:0000256" key="3">
    <source>
        <dbReference type="ARBA" id="ARBA00022606"/>
    </source>
</evidence>
<dbReference type="GO" id="GO:0005549">
    <property type="term" value="F:odorant binding"/>
    <property type="evidence" value="ECO:0007669"/>
    <property type="project" value="InterPro"/>
</dbReference>
<feature type="transmembrane region" description="Helical" evidence="10">
    <location>
        <begin position="527"/>
        <end position="551"/>
    </location>
</feature>
<reference evidence="11 12" key="1">
    <citation type="submission" date="2020-04" db="EMBL/GenBank/DDBJ databases">
        <authorList>
            <person name="Alioto T."/>
            <person name="Alioto T."/>
            <person name="Gomez Garrido J."/>
        </authorList>
    </citation>
    <scope>NUCLEOTIDE SEQUENCE [LARGE SCALE GENOMIC DNA]</scope>
</reference>
<dbReference type="GO" id="GO:0004984">
    <property type="term" value="F:olfactory receptor activity"/>
    <property type="evidence" value="ECO:0007669"/>
    <property type="project" value="InterPro"/>
</dbReference>
<feature type="transmembrane region" description="Helical" evidence="10">
    <location>
        <begin position="787"/>
        <end position="807"/>
    </location>
</feature>
<keyword evidence="3" id="KW-0716">Sensory transduction</keyword>
<keyword evidence="7 10" id="KW-0472">Membrane</keyword>
<dbReference type="GO" id="GO:0007165">
    <property type="term" value="P:signal transduction"/>
    <property type="evidence" value="ECO:0007669"/>
    <property type="project" value="UniProtKB-KW"/>
</dbReference>
<evidence type="ECO:0000313" key="12">
    <source>
        <dbReference type="Proteomes" id="UP000494165"/>
    </source>
</evidence>
<dbReference type="EMBL" id="CADEPI010000149">
    <property type="protein sequence ID" value="CAB3377678.1"/>
    <property type="molecule type" value="Genomic_DNA"/>
</dbReference>
<keyword evidence="6 10" id="KW-1133">Transmembrane helix</keyword>
<feature type="transmembrane region" description="Helical" evidence="10">
    <location>
        <begin position="37"/>
        <end position="60"/>
    </location>
</feature>
<feature type="transmembrane region" description="Helical" evidence="10">
    <location>
        <begin position="677"/>
        <end position="697"/>
    </location>
</feature>
<evidence type="ECO:0000256" key="10">
    <source>
        <dbReference type="SAM" id="Phobius"/>
    </source>
</evidence>
<gene>
    <name evidence="11" type="ORF">CLODIP_2_CD13618</name>
</gene>
<feature type="transmembrane region" description="Helical" evidence="10">
    <location>
        <begin position="275"/>
        <end position="298"/>
    </location>
</feature>
<feature type="transmembrane region" description="Helical" evidence="10">
    <location>
        <begin position="593"/>
        <end position="611"/>
    </location>
</feature>
<evidence type="ECO:0000256" key="9">
    <source>
        <dbReference type="ARBA" id="ARBA00023224"/>
    </source>
</evidence>
<keyword evidence="2" id="KW-1003">Cell membrane</keyword>
<dbReference type="PANTHER" id="PTHR21137:SF35">
    <property type="entry name" value="ODORANT RECEPTOR 19A-RELATED"/>
    <property type="match status" value="1"/>
</dbReference>
<organism evidence="11 12">
    <name type="scientific">Cloeon dipterum</name>
    <dbReference type="NCBI Taxonomy" id="197152"/>
    <lineage>
        <taxon>Eukaryota</taxon>
        <taxon>Metazoa</taxon>
        <taxon>Ecdysozoa</taxon>
        <taxon>Arthropoda</taxon>
        <taxon>Hexapoda</taxon>
        <taxon>Insecta</taxon>
        <taxon>Pterygota</taxon>
        <taxon>Palaeoptera</taxon>
        <taxon>Ephemeroptera</taxon>
        <taxon>Pisciforma</taxon>
        <taxon>Baetidae</taxon>
        <taxon>Cloeon</taxon>
    </lineage>
</organism>
<dbReference type="InterPro" id="IPR004117">
    <property type="entry name" value="7tm6_olfct_rcpt"/>
</dbReference>
<sequence>MCFPGYELTKEFAIHFKGLALAGFILPNGRNATKFQIFWFVLLWVSFCAYILLTMVEFVVQPYDLRRTLMTIFMANNGIQILLRPMHMLLCKRRVESLLRNLQGPPGQDSLIFDLQEQRMRACSKKRIFKFSAALYFYNTLLFLKILVSAAIRIVKVYCCDGQPQPDSDFCDEESKPWFFLDFWWFTDRFQLPTYYYLFTFNVANMCIYVLNYCSSDAFTCSLIIALVERGDFLVKMAPKSLLPDENGQSSSMFKAWVKYHQYYLSLIKEVNKNIGPLLVVTHVFAALNIMVYFFLILKEQEQEIRVLACFFLFATAIQFFMYAYWGQQVINKGYEISRVTLTASQVAQGAYANVPARSALMIVMTRCCGKIDSKISGMGFFSISLRFYARLQQARLDRMTAFRRTEVSEFQYHFKPLSWCGFILPNGKSPSKLEILRLLSYHIASVASYALTVVHFLVKPYQLRRTIVTMIVLSNGFQTTFRPTDILYRKRKVEKMISDFEEPPDCDCLEFIEKETQMRRKSKKGIVRLSAILYSYNALLVFSTLFSVVIRFTKVAYCDDKRHLNLEFCESESNPYYLYDFYWFTDPYSTPTFYYLYCYNCLVVVMYILVFCTSDAFTCSSLVALAARGEFLIETAPAALMPGERGQLTPMFKAWIKYHQRYENLLQTVNDVNGPIIFVTHFMAAANIMGYLYLIIKDEQEGLLGTVVSFLVATAIQFFFYAYWGQQIINKNDELSRVVLSADQIASGAYSEGPARTALMIINAKCCGARSGKITGLSYFTIGLRFYATIISASATYLLVILQISIREGKQMD</sequence>
<evidence type="ECO:0000256" key="7">
    <source>
        <dbReference type="ARBA" id="ARBA00023136"/>
    </source>
</evidence>
<accession>A0A8S1DAR0</accession>
<evidence type="ECO:0000256" key="2">
    <source>
        <dbReference type="ARBA" id="ARBA00022475"/>
    </source>
</evidence>
<evidence type="ECO:0000256" key="5">
    <source>
        <dbReference type="ARBA" id="ARBA00022725"/>
    </source>
</evidence>
<feature type="transmembrane region" description="Helical" evidence="10">
    <location>
        <begin position="623"/>
        <end position="642"/>
    </location>
</feature>
<evidence type="ECO:0000256" key="4">
    <source>
        <dbReference type="ARBA" id="ARBA00022692"/>
    </source>
</evidence>
<evidence type="ECO:0000256" key="6">
    <source>
        <dbReference type="ARBA" id="ARBA00022989"/>
    </source>
</evidence>
<dbReference type="GO" id="GO:0005886">
    <property type="term" value="C:plasma membrane"/>
    <property type="evidence" value="ECO:0007669"/>
    <property type="project" value="UniProtKB-SubCell"/>
</dbReference>
<protein>
    <recommendedName>
        <fullName evidence="13">Odorant receptor</fullName>
    </recommendedName>
</protein>
<keyword evidence="12" id="KW-1185">Reference proteome</keyword>
<comment type="subcellular location">
    <subcellularLocation>
        <location evidence="1">Cell membrane</location>
        <topology evidence="1">Multi-pass membrane protein</topology>
    </subcellularLocation>
</comment>
<keyword evidence="9" id="KW-0807">Transducer</keyword>
<dbReference type="PANTHER" id="PTHR21137">
    <property type="entry name" value="ODORANT RECEPTOR"/>
    <property type="match status" value="1"/>
</dbReference>
<evidence type="ECO:0000256" key="1">
    <source>
        <dbReference type="ARBA" id="ARBA00004651"/>
    </source>
</evidence>
<comment type="caution">
    <text evidence="11">The sequence shown here is derived from an EMBL/GenBank/DDBJ whole genome shotgun (WGS) entry which is preliminary data.</text>
</comment>
<feature type="transmembrane region" description="Helical" evidence="10">
    <location>
        <begin position="135"/>
        <end position="155"/>
    </location>
</feature>
<proteinExistence type="predicted"/>
<keyword evidence="8" id="KW-0675">Receptor</keyword>
<dbReference type="Proteomes" id="UP000494165">
    <property type="component" value="Unassembled WGS sequence"/>
</dbReference>
<dbReference type="AlphaFoldDB" id="A0A8S1DAR0"/>
<keyword evidence="4 10" id="KW-0812">Transmembrane</keyword>
<keyword evidence="5" id="KW-0552">Olfaction</keyword>
<dbReference type="Pfam" id="PF02949">
    <property type="entry name" value="7tm_6"/>
    <property type="match status" value="2"/>
</dbReference>
<feature type="transmembrane region" description="Helical" evidence="10">
    <location>
        <begin position="704"/>
        <end position="725"/>
    </location>
</feature>
<name>A0A8S1DAR0_9INSE</name>
<evidence type="ECO:0000313" key="11">
    <source>
        <dbReference type="EMBL" id="CAB3377678.1"/>
    </source>
</evidence>
<evidence type="ECO:0008006" key="13">
    <source>
        <dbReference type="Google" id="ProtNLM"/>
    </source>
</evidence>